<sequence>MAFARIQKEYDEFCLQFHDLLEKSDFSIPTFLAFGAVFQLLSLAYLPSRVSALIPLLWLGWRFIRSTFASRKVFVTSFTDIKRELHATQLPGSADGVVVFILGARLNHPFGKLAPGSLPMDTAFKNMWKEAEKNRKKWGYLGKTATMADTSDSEGSTTIWVTYWRDVAGLHAFAACAAHRVGQDAWLAGKSPYLGVMHELYHSPKGHNEAIYGNFRKWGLGATNFSVVDDKDGNPSDANVLIPNSKGSTMYSRMKGKA</sequence>
<dbReference type="OrthoDB" id="3202396at2759"/>
<reference evidence="1 2" key="1">
    <citation type="journal article" date="2018" name="Front. Microbiol.">
        <title>Genome-Wide Analysis of Corynespora cassiicola Leaf Fall Disease Putative Effectors.</title>
        <authorList>
            <person name="Lopez D."/>
            <person name="Ribeiro S."/>
            <person name="Label P."/>
            <person name="Fumanal B."/>
            <person name="Venisse J.S."/>
            <person name="Kohler A."/>
            <person name="de Oliveira R.R."/>
            <person name="Labutti K."/>
            <person name="Lipzen A."/>
            <person name="Lail K."/>
            <person name="Bauer D."/>
            <person name="Ohm R.A."/>
            <person name="Barry K.W."/>
            <person name="Spatafora J."/>
            <person name="Grigoriev I.V."/>
            <person name="Martin F.M."/>
            <person name="Pujade-Renaud V."/>
        </authorList>
    </citation>
    <scope>NUCLEOTIDE SEQUENCE [LARGE SCALE GENOMIC DNA]</scope>
    <source>
        <strain evidence="1 2">Philippines</strain>
    </source>
</reference>
<protein>
    <submittedName>
        <fullName evidence="1">Uncharacterized protein</fullName>
    </submittedName>
</protein>
<evidence type="ECO:0000313" key="1">
    <source>
        <dbReference type="EMBL" id="PSN66450.1"/>
    </source>
</evidence>
<dbReference type="Proteomes" id="UP000240883">
    <property type="component" value="Unassembled WGS sequence"/>
</dbReference>
<accession>A0A2T2NM40</accession>
<name>A0A2T2NM40_CORCC</name>
<dbReference type="AlphaFoldDB" id="A0A2T2NM40"/>
<evidence type="ECO:0000313" key="2">
    <source>
        <dbReference type="Proteomes" id="UP000240883"/>
    </source>
</evidence>
<dbReference type="Pfam" id="PF13826">
    <property type="entry name" value="Monooxy_af470-like"/>
    <property type="match status" value="1"/>
</dbReference>
<dbReference type="InterPro" id="IPR025444">
    <property type="entry name" value="Monooxy_af470"/>
</dbReference>
<gene>
    <name evidence="1" type="ORF">BS50DRAFT_574872</name>
</gene>
<proteinExistence type="predicted"/>
<organism evidence="1 2">
    <name type="scientific">Corynespora cassiicola Philippines</name>
    <dbReference type="NCBI Taxonomy" id="1448308"/>
    <lineage>
        <taxon>Eukaryota</taxon>
        <taxon>Fungi</taxon>
        <taxon>Dikarya</taxon>
        <taxon>Ascomycota</taxon>
        <taxon>Pezizomycotina</taxon>
        <taxon>Dothideomycetes</taxon>
        <taxon>Pleosporomycetidae</taxon>
        <taxon>Pleosporales</taxon>
        <taxon>Corynesporascaceae</taxon>
        <taxon>Corynespora</taxon>
    </lineage>
</organism>
<dbReference type="EMBL" id="KZ678136">
    <property type="protein sequence ID" value="PSN66450.1"/>
    <property type="molecule type" value="Genomic_DNA"/>
</dbReference>
<keyword evidence="2" id="KW-1185">Reference proteome</keyword>